<keyword evidence="3" id="KW-1185">Reference proteome</keyword>
<sequence>MTEGRESGPEPGRTSLWQYQGKREVRWAWCVFPSRPASGLGRKVELAQAFTSRPASSPGRKVGVARPLCLGPQAPGLRGRTGNITSRGRGTRWENQEEAEIWAKFMAMGQAKGLEWARKMVAAQGAQQQLENTAAANTDEGQPSDSGLGLPSGESVIAPAKRKRPARATAGNKLKTAKKEMADSNLSERPSTFQKDGGTRRTKKDILEQESVGASGAPCTAGALATGADIQMEQEKQDRL</sequence>
<dbReference type="EMBL" id="JANPWB010000008">
    <property type="protein sequence ID" value="KAJ1164529.1"/>
    <property type="molecule type" value="Genomic_DNA"/>
</dbReference>
<accession>A0AAV7SKG2</accession>
<reference evidence="2" key="1">
    <citation type="journal article" date="2022" name="bioRxiv">
        <title>Sequencing and chromosome-scale assembly of the giantPleurodeles waltlgenome.</title>
        <authorList>
            <person name="Brown T."/>
            <person name="Elewa A."/>
            <person name="Iarovenko S."/>
            <person name="Subramanian E."/>
            <person name="Araus A.J."/>
            <person name="Petzold A."/>
            <person name="Susuki M."/>
            <person name="Suzuki K.-i.T."/>
            <person name="Hayashi T."/>
            <person name="Toyoda A."/>
            <person name="Oliveira C."/>
            <person name="Osipova E."/>
            <person name="Leigh N.D."/>
            <person name="Simon A."/>
            <person name="Yun M.H."/>
        </authorList>
    </citation>
    <scope>NUCLEOTIDE SEQUENCE</scope>
    <source>
        <strain evidence="2">20211129_DDA</strain>
        <tissue evidence="2">Liver</tissue>
    </source>
</reference>
<proteinExistence type="predicted"/>
<name>A0AAV7SKG2_PLEWA</name>
<dbReference type="Proteomes" id="UP001066276">
    <property type="component" value="Chromosome 4_2"/>
</dbReference>
<evidence type="ECO:0000256" key="1">
    <source>
        <dbReference type="SAM" id="MobiDB-lite"/>
    </source>
</evidence>
<gene>
    <name evidence="2" type="ORF">NDU88_004966</name>
</gene>
<feature type="compositionally biased region" description="Polar residues" evidence="1">
    <location>
        <begin position="130"/>
        <end position="145"/>
    </location>
</feature>
<feature type="compositionally biased region" description="Polar residues" evidence="1">
    <location>
        <begin position="184"/>
        <end position="194"/>
    </location>
</feature>
<comment type="caution">
    <text evidence="2">The sequence shown here is derived from an EMBL/GenBank/DDBJ whole genome shotgun (WGS) entry which is preliminary data.</text>
</comment>
<dbReference type="AlphaFoldDB" id="A0AAV7SKG2"/>
<evidence type="ECO:0000313" key="3">
    <source>
        <dbReference type="Proteomes" id="UP001066276"/>
    </source>
</evidence>
<feature type="region of interest" description="Disordered" evidence="1">
    <location>
        <begin position="130"/>
        <end position="221"/>
    </location>
</feature>
<protein>
    <submittedName>
        <fullName evidence="2">Uncharacterized protein</fullName>
    </submittedName>
</protein>
<organism evidence="2 3">
    <name type="scientific">Pleurodeles waltl</name>
    <name type="common">Iberian ribbed newt</name>
    <dbReference type="NCBI Taxonomy" id="8319"/>
    <lineage>
        <taxon>Eukaryota</taxon>
        <taxon>Metazoa</taxon>
        <taxon>Chordata</taxon>
        <taxon>Craniata</taxon>
        <taxon>Vertebrata</taxon>
        <taxon>Euteleostomi</taxon>
        <taxon>Amphibia</taxon>
        <taxon>Batrachia</taxon>
        <taxon>Caudata</taxon>
        <taxon>Salamandroidea</taxon>
        <taxon>Salamandridae</taxon>
        <taxon>Pleurodelinae</taxon>
        <taxon>Pleurodeles</taxon>
    </lineage>
</organism>
<evidence type="ECO:0000313" key="2">
    <source>
        <dbReference type="EMBL" id="KAJ1164529.1"/>
    </source>
</evidence>